<evidence type="ECO:0000313" key="3">
    <source>
        <dbReference type="EMBL" id="RLM60680.1"/>
    </source>
</evidence>
<dbReference type="GO" id="GO:0003677">
    <property type="term" value="F:DNA binding"/>
    <property type="evidence" value="ECO:0007669"/>
    <property type="project" value="InterPro"/>
</dbReference>
<feature type="domain" description="hAT-like transposase RNase-H fold" evidence="2">
    <location>
        <begin position="51"/>
        <end position="113"/>
    </location>
</feature>
<evidence type="ECO:0000259" key="1">
    <source>
        <dbReference type="Pfam" id="PF05699"/>
    </source>
</evidence>
<protein>
    <recommendedName>
        <fullName evidence="5">HAT C-terminal dimerisation domain-containing protein</fullName>
    </recommendedName>
</protein>
<dbReference type="GO" id="GO:0046983">
    <property type="term" value="F:protein dimerization activity"/>
    <property type="evidence" value="ECO:0007669"/>
    <property type="project" value="InterPro"/>
</dbReference>
<dbReference type="AlphaFoldDB" id="A0A3L6PMV6"/>
<dbReference type="InterPro" id="IPR008906">
    <property type="entry name" value="HATC_C_dom"/>
</dbReference>
<dbReference type="PANTHER" id="PTHR23272:SF184">
    <property type="entry name" value="OS03G0311250 PROTEIN"/>
    <property type="match status" value="1"/>
</dbReference>
<reference evidence="4" key="1">
    <citation type="journal article" date="2019" name="Nat. Commun.">
        <title>The genome of broomcorn millet.</title>
        <authorList>
            <person name="Zou C."/>
            <person name="Miki D."/>
            <person name="Li D."/>
            <person name="Tang Q."/>
            <person name="Xiao L."/>
            <person name="Rajput S."/>
            <person name="Deng P."/>
            <person name="Jia W."/>
            <person name="Huang R."/>
            <person name="Zhang M."/>
            <person name="Sun Y."/>
            <person name="Hu J."/>
            <person name="Fu X."/>
            <person name="Schnable P.S."/>
            <person name="Li F."/>
            <person name="Zhang H."/>
            <person name="Feng B."/>
            <person name="Zhu X."/>
            <person name="Liu R."/>
            <person name="Schnable J.C."/>
            <person name="Zhu J.-K."/>
            <person name="Zhang H."/>
        </authorList>
    </citation>
    <scope>NUCLEOTIDE SEQUENCE [LARGE SCALE GENOMIC DNA]</scope>
</reference>
<sequence>MNNAVTRLGRGVKYVKSSQGRKQSFEKMIKEVGISCDKRPPLDVATRWNFTYKMLKCALEYEKAFESLTREDIILDPRFKLGFLEFRLSKCFGKSSQYFPIVEKTFRGLFGEYNSQSSDDTQDYAKSNSSVETYVGRTNPWANWSLHQNLNQRRRVSELDKYLEEETIPTDAPFDILQYWKTSSATYPILARMARDILAVPASTVASESAFSSGEKIINNYRSRLTSKTVEALICLQDWIRGKGNDNITQDEIAGYSIGDDQDDET</sequence>
<evidence type="ECO:0008006" key="5">
    <source>
        <dbReference type="Google" id="ProtNLM"/>
    </source>
</evidence>
<evidence type="ECO:0000259" key="2">
    <source>
        <dbReference type="Pfam" id="PF14372"/>
    </source>
</evidence>
<dbReference type="InterPro" id="IPR012337">
    <property type="entry name" value="RNaseH-like_sf"/>
</dbReference>
<feature type="domain" description="HAT C-terminal dimerisation" evidence="1">
    <location>
        <begin position="158"/>
        <end position="240"/>
    </location>
</feature>
<dbReference type="STRING" id="4540.A0A3L6PMV6"/>
<dbReference type="EMBL" id="PQIB02000016">
    <property type="protein sequence ID" value="RLM60680.1"/>
    <property type="molecule type" value="Genomic_DNA"/>
</dbReference>
<comment type="caution">
    <text evidence="3">The sequence shown here is derived from an EMBL/GenBank/DDBJ whole genome shotgun (WGS) entry which is preliminary data.</text>
</comment>
<gene>
    <name evidence="3" type="ORF">C2845_PM14G05940</name>
</gene>
<name>A0A3L6PMV6_PANMI</name>
<dbReference type="OrthoDB" id="1935496at2759"/>
<dbReference type="Pfam" id="PF14372">
    <property type="entry name" value="hAT-like_RNase-H"/>
    <property type="match status" value="1"/>
</dbReference>
<dbReference type="SUPFAM" id="SSF53098">
    <property type="entry name" value="Ribonuclease H-like"/>
    <property type="match status" value="1"/>
</dbReference>
<dbReference type="Pfam" id="PF05699">
    <property type="entry name" value="Dimer_Tnp_hAT"/>
    <property type="match status" value="1"/>
</dbReference>
<dbReference type="InterPro" id="IPR025525">
    <property type="entry name" value="hAT-like_transposase_RNase-H"/>
</dbReference>
<proteinExistence type="predicted"/>
<organism evidence="3 4">
    <name type="scientific">Panicum miliaceum</name>
    <name type="common">Proso millet</name>
    <name type="synonym">Broomcorn millet</name>
    <dbReference type="NCBI Taxonomy" id="4540"/>
    <lineage>
        <taxon>Eukaryota</taxon>
        <taxon>Viridiplantae</taxon>
        <taxon>Streptophyta</taxon>
        <taxon>Embryophyta</taxon>
        <taxon>Tracheophyta</taxon>
        <taxon>Spermatophyta</taxon>
        <taxon>Magnoliopsida</taxon>
        <taxon>Liliopsida</taxon>
        <taxon>Poales</taxon>
        <taxon>Poaceae</taxon>
        <taxon>PACMAD clade</taxon>
        <taxon>Panicoideae</taxon>
        <taxon>Panicodae</taxon>
        <taxon>Paniceae</taxon>
        <taxon>Panicinae</taxon>
        <taxon>Panicum</taxon>
        <taxon>Panicum sect. Panicum</taxon>
    </lineage>
</organism>
<accession>A0A3L6PMV6</accession>
<dbReference type="Proteomes" id="UP000275267">
    <property type="component" value="Unassembled WGS sequence"/>
</dbReference>
<keyword evidence="4" id="KW-1185">Reference proteome</keyword>
<dbReference type="PANTHER" id="PTHR23272">
    <property type="entry name" value="BED FINGER-RELATED"/>
    <property type="match status" value="1"/>
</dbReference>
<evidence type="ECO:0000313" key="4">
    <source>
        <dbReference type="Proteomes" id="UP000275267"/>
    </source>
</evidence>